<dbReference type="EMBL" id="FQUZ01000028">
    <property type="protein sequence ID" value="SHF55031.1"/>
    <property type="molecule type" value="Genomic_DNA"/>
</dbReference>
<comment type="function">
    <text evidence="3">Protein-arginine rhamnosyltransferase that catalyzes the transfer of a single rhamnose to elongation factor P (EF-P) on 'Lys-32', a modification required for EF-P-dependent rescue of polyproline stalled ribosomes.</text>
</comment>
<dbReference type="InterPro" id="IPR016633">
    <property type="entry name" value="EarP"/>
</dbReference>
<evidence type="ECO:0000256" key="3">
    <source>
        <dbReference type="ARBA" id="ARBA00024303"/>
    </source>
</evidence>
<evidence type="ECO:0000256" key="4">
    <source>
        <dbReference type="ARBA" id="ARBA00024346"/>
    </source>
</evidence>
<dbReference type="AlphaFoldDB" id="A0A1M5CK04"/>
<keyword evidence="9" id="KW-1185">Reference proteome</keyword>
<evidence type="ECO:0000256" key="1">
    <source>
        <dbReference type="ARBA" id="ARBA00022676"/>
    </source>
</evidence>
<name>A0A1M5CK04_9BURK</name>
<gene>
    <name evidence="8" type="ORF">SAMN02745117_02173</name>
</gene>
<reference evidence="8 9" key="1">
    <citation type="submission" date="2016-11" db="EMBL/GenBank/DDBJ databases">
        <authorList>
            <person name="Jaros S."/>
            <person name="Januszkiewicz K."/>
            <person name="Wedrychowicz H."/>
        </authorList>
    </citation>
    <scope>NUCLEOTIDE SEQUENCE [LARGE SCALE GENOMIC DNA]</scope>
    <source>
        <strain evidence="8 9">DSM 16112</strain>
    </source>
</reference>
<dbReference type="OrthoDB" id="209085at2"/>
<proteinExistence type="inferred from homology"/>
<dbReference type="STRING" id="1122156.SAMN02745117_02173"/>
<sequence>MQWDIFCEVIDNYGDAGVCWRLAQDLTQRGEAVRLWMNDVSILSWMVDSNDADSLQVGSWDDALKCPMPLPDVLIEAFGCEIPQPYLHDLREQCTQSTIVQPVWLNLEYLSAELYVERMHGLPSPVMSGVASRWCKHFFYPGFTPKTGGLLREQNLLARQKIWDEKKWRSELLGRAGLSQDLSHQAQWLSLFSYEAMALQQWLEHLVNGSQETVLLVAAGRSQRAFEKVWQRLYGQAETLLLQADEAASVRTVRRGCCTALLLPFVPQVAFDAVLWSSDLNVVRGEDSLVRALWAGKPFVWHIYPQHDQAHHAKLDAFLDWMNAPSAIRRVFHAWNTEGGQQTFDGVWRDVWDVPAQRQAWQAVVHDCRERLEQQDDLVSQLQRYARQLACVSSGTD</sequence>
<organism evidence="8 9">
    <name type="scientific">Lampropedia hyalina DSM 16112</name>
    <dbReference type="NCBI Taxonomy" id="1122156"/>
    <lineage>
        <taxon>Bacteria</taxon>
        <taxon>Pseudomonadati</taxon>
        <taxon>Pseudomonadota</taxon>
        <taxon>Betaproteobacteria</taxon>
        <taxon>Burkholderiales</taxon>
        <taxon>Comamonadaceae</taxon>
        <taxon>Lampropedia</taxon>
    </lineage>
</organism>
<dbReference type="PIRSF" id="PIRSF015557">
    <property type="entry name" value="UCP015557"/>
    <property type="match status" value="1"/>
</dbReference>
<dbReference type="Proteomes" id="UP000184327">
    <property type="component" value="Unassembled WGS sequence"/>
</dbReference>
<evidence type="ECO:0000313" key="8">
    <source>
        <dbReference type="EMBL" id="SHF55031.1"/>
    </source>
</evidence>
<dbReference type="NCBIfam" id="TIGR03837">
    <property type="entry name" value="efp_Arg_rhamno"/>
    <property type="match status" value="1"/>
</dbReference>
<protein>
    <recommendedName>
        <fullName evidence="5">Protein-arginine rhamnosyltransferase</fullName>
    </recommendedName>
    <alternativeName>
        <fullName evidence="6">EF-P arginine rhamnosyltransferase</fullName>
    </alternativeName>
</protein>
<keyword evidence="2" id="KW-0808">Transferase</keyword>
<evidence type="ECO:0000313" key="9">
    <source>
        <dbReference type="Proteomes" id="UP000184327"/>
    </source>
</evidence>
<dbReference type="Pfam" id="PF10093">
    <property type="entry name" value="EarP"/>
    <property type="match status" value="1"/>
</dbReference>
<comment type="similarity">
    <text evidence="4">Belongs to the glycosyltransferase 104 family.</text>
</comment>
<comment type="catalytic activity">
    <reaction evidence="7">
        <text>dTDP-beta-L-rhamnose + L-arginyl-[protein] = N(omega)-(alpha-L-rhamnosyl)-L-arginyl-[protein] + dTDP + H(+)</text>
        <dbReference type="Rhea" id="RHEA:66692"/>
        <dbReference type="Rhea" id="RHEA-COMP:10532"/>
        <dbReference type="Rhea" id="RHEA-COMP:17096"/>
        <dbReference type="ChEBI" id="CHEBI:15378"/>
        <dbReference type="ChEBI" id="CHEBI:29965"/>
        <dbReference type="ChEBI" id="CHEBI:57510"/>
        <dbReference type="ChEBI" id="CHEBI:58369"/>
        <dbReference type="ChEBI" id="CHEBI:167445"/>
    </reaction>
    <physiologicalReaction direction="left-to-right" evidence="7">
        <dbReference type="Rhea" id="RHEA:66693"/>
    </physiologicalReaction>
</comment>
<evidence type="ECO:0000256" key="5">
    <source>
        <dbReference type="ARBA" id="ARBA00024416"/>
    </source>
</evidence>
<dbReference type="RefSeq" id="WP_084523202.1">
    <property type="nucleotide sequence ID" value="NZ_FQUZ01000028.1"/>
</dbReference>
<keyword evidence="1" id="KW-0328">Glycosyltransferase</keyword>
<dbReference type="GO" id="GO:0106361">
    <property type="term" value="F:protein-arginine rhamnosyltransferase activity"/>
    <property type="evidence" value="ECO:0007669"/>
    <property type="project" value="InterPro"/>
</dbReference>
<evidence type="ECO:0000256" key="2">
    <source>
        <dbReference type="ARBA" id="ARBA00022679"/>
    </source>
</evidence>
<evidence type="ECO:0000256" key="6">
    <source>
        <dbReference type="ARBA" id="ARBA00030025"/>
    </source>
</evidence>
<evidence type="ECO:0000256" key="7">
    <source>
        <dbReference type="ARBA" id="ARBA00048472"/>
    </source>
</evidence>
<accession>A0A1M5CK04</accession>